<protein>
    <recommendedName>
        <fullName evidence="4">Mini-ribonuclease 3</fullName>
        <shortName evidence="4">Mini-3</shortName>
        <shortName evidence="4">Mini-RNase 3</shortName>
        <ecNumber evidence="4">3.1.26.-</ecNumber>
    </recommendedName>
    <alternativeName>
        <fullName evidence="4">Mini-RNase III</fullName>
        <shortName evidence="4">Mini-III</shortName>
    </alternativeName>
</protein>
<dbReference type="GO" id="GO:0005737">
    <property type="term" value="C:cytoplasm"/>
    <property type="evidence" value="ECO:0007669"/>
    <property type="project" value="UniProtKB-SubCell"/>
</dbReference>
<dbReference type="PIRSF" id="PIRSF005520">
    <property type="entry name" value="UCP005520"/>
    <property type="match status" value="1"/>
</dbReference>
<comment type="cofactor">
    <cofactor evidence="4">
        <name>Mg(2+)</name>
        <dbReference type="ChEBI" id="CHEBI:18420"/>
    </cofactor>
</comment>
<dbReference type="EC" id="3.1.26.-" evidence="4"/>
<dbReference type="EMBL" id="AP022557">
    <property type="protein sequence ID" value="BBW98141.1"/>
    <property type="molecule type" value="Genomic_DNA"/>
</dbReference>
<sequence length="140" mass="15925">MMPFETVENAGQLNGLALAYIGDAVYEVYVRRHLLAAGNVRPHELHRRAVRYVSARAQAKVIFALLDEGVLTDEEKEIVRRGRNAKSGTIPKNTDVQTYRHSTAFEALIGYHFLVNNEARIMELISRSFAIIEREERALE</sequence>
<dbReference type="GO" id="GO:0004525">
    <property type="term" value="F:ribonuclease III activity"/>
    <property type="evidence" value="ECO:0007669"/>
    <property type="project" value="InterPro"/>
</dbReference>
<dbReference type="InterPro" id="IPR008226">
    <property type="entry name" value="Mini3_fam"/>
</dbReference>
<dbReference type="InterPro" id="IPR036389">
    <property type="entry name" value="RNase_III_sf"/>
</dbReference>
<feature type="domain" description="RNase III" evidence="5">
    <location>
        <begin position="5"/>
        <end position="137"/>
    </location>
</feature>
<keyword evidence="2 4" id="KW-0255">Endonuclease</keyword>
<organism evidence="6 7">
    <name type="scientific">Geobacillus subterraneus</name>
    <dbReference type="NCBI Taxonomy" id="129338"/>
    <lineage>
        <taxon>Bacteria</taxon>
        <taxon>Bacillati</taxon>
        <taxon>Bacillota</taxon>
        <taxon>Bacilli</taxon>
        <taxon>Bacillales</taxon>
        <taxon>Anoxybacillaceae</taxon>
        <taxon>Geobacillus</taxon>
    </lineage>
</organism>
<evidence type="ECO:0000256" key="1">
    <source>
        <dbReference type="ARBA" id="ARBA00022722"/>
    </source>
</evidence>
<dbReference type="Proteomes" id="UP000501421">
    <property type="component" value="Chromosome"/>
</dbReference>
<evidence type="ECO:0000256" key="3">
    <source>
        <dbReference type="ARBA" id="ARBA00022801"/>
    </source>
</evidence>
<dbReference type="PANTHER" id="PTHR34276:SF1">
    <property type="entry name" value="MINI-RIBONUCLEASE 3"/>
    <property type="match status" value="1"/>
</dbReference>
<dbReference type="GO" id="GO:0006364">
    <property type="term" value="P:rRNA processing"/>
    <property type="evidence" value="ECO:0007669"/>
    <property type="project" value="UniProtKB-UniRule"/>
</dbReference>
<keyword evidence="4" id="KW-0694">RNA-binding</keyword>
<keyword evidence="7" id="KW-1185">Reference proteome</keyword>
<dbReference type="CDD" id="cd00593">
    <property type="entry name" value="RIBOc"/>
    <property type="match status" value="1"/>
</dbReference>
<dbReference type="Pfam" id="PF00636">
    <property type="entry name" value="Ribonuclease_3"/>
    <property type="match status" value="1"/>
</dbReference>
<dbReference type="SMART" id="SM00535">
    <property type="entry name" value="RIBOc"/>
    <property type="match status" value="1"/>
</dbReference>
<dbReference type="InterPro" id="IPR000999">
    <property type="entry name" value="RNase_III_dom"/>
</dbReference>
<dbReference type="GO" id="GO:0019843">
    <property type="term" value="F:rRNA binding"/>
    <property type="evidence" value="ECO:0007669"/>
    <property type="project" value="UniProtKB-UniRule"/>
</dbReference>
<proteinExistence type="inferred from homology"/>
<gene>
    <name evidence="4 6" type="primary">mrnC</name>
    <name evidence="6" type="ORF">GsuE55_29740</name>
</gene>
<keyword evidence="4" id="KW-0690">Ribosome biogenesis</keyword>
<keyword evidence="4" id="KW-0460">Magnesium</keyword>
<dbReference type="RefSeq" id="WP_033842695.1">
    <property type="nucleotide sequence ID" value="NZ_AP022557.1"/>
</dbReference>
<keyword evidence="4" id="KW-0963">Cytoplasm</keyword>
<reference evidence="7" key="1">
    <citation type="journal article" date="2020" name="Microbiol. Resour. Announc.">
        <title>Complete Genome Sequence of Geobacillus sp. Strain E55-1, Isolated from Mine Geyser in Japan.</title>
        <authorList>
            <person name="Miyazaki K."/>
            <person name="Hase E."/>
            <person name="Tokito N."/>
        </authorList>
    </citation>
    <scope>NUCLEOTIDE SEQUENCE [LARGE SCALE GENOMIC DNA]</scope>
    <source>
        <strain evidence="7">E55-1</strain>
    </source>
</reference>
<keyword evidence="3 4" id="KW-0378">Hydrolase</keyword>
<dbReference type="HAMAP" id="MF_01468">
    <property type="entry name" value="RNase_Mini_III"/>
    <property type="match status" value="1"/>
</dbReference>
<keyword evidence="1 4" id="KW-0540">Nuclease</keyword>
<comment type="subunit">
    <text evidence="4">Homodimer.</text>
</comment>
<comment type="subcellular location">
    <subcellularLocation>
        <location evidence="4">Cytoplasm</location>
    </subcellularLocation>
</comment>
<name>A0A679G2B3_9BACL</name>
<dbReference type="AlphaFoldDB" id="A0A679G2B3"/>
<comment type="function">
    <text evidence="4">Involved in correct processing of both the 5' and 3' ends of 23S rRNA precursor. Processes 30S rRNA precursor transcript even in absence of ribonuclease 3 (Rnc); Rnc processes 30S rRNA into smaller rRNA precursors.</text>
</comment>
<evidence type="ECO:0000256" key="2">
    <source>
        <dbReference type="ARBA" id="ARBA00022759"/>
    </source>
</evidence>
<evidence type="ECO:0000256" key="4">
    <source>
        <dbReference type="HAMAP-Rule" id="MF_01468"/>
    </source>
</evidence>
<accession>A0A679G2B3</accession>
<comment type="similarity">
    <text evidence="4">Belongs to the MrnC RNase family.</text>
</comment>
<evidence type="ECO:0000313" key="7">
    <source>
        <dbReference type="Proteomes" id="UP000501421"/>
    </source>
</evidence>
<feature type="active site" evidence="4">
    <location>
        <position position="23"/>
    </location>
</feature>
<dbReference type="SUPFAM" id="SSF69065">
    <property type="entry name" value="RNase III domain-like"/>
    <property type="match status" value="1"/>
</dbReference>
<dbReference type="PANTHER" id="PTHR34276">
    <property type="entry name" value="MINI-RIBONUCLEASE 3"/>
    <property type="match status" value="1"/>
</dbReference>
<keyword evidence="4" id="KW-0699">rRNA-binding</keyword>
<evidence type="ECO:0000313" key="6">
    <source>
        <dbReference type="EMBL" id="BBW98141.1"/>
    </source>
</evidence>
<evidence type="ECO:0000259" key="5">
    <source>
        <dbReference type="SMART" id="SM00535"/>
    </source>
</evidence>
<keyword evidence="4" id="KW-0698">rRNA processing</keyword>
<dbReference type="Gene3D" id="1.10.1520.10">
    <property type="entry name" value="Ribonuclease III domain"/>
    <property type="match status" value="1"/>
</dbReference>